<dbReference type="GO" id="GO:0007229">
    <property type="term" value="P:integrin-mediated signaling pathway"/>
    <property type="evidence" value="ECO:0007669"/>
    <property type="project" value="UniProtKB-KW"/>
</dbReference>
<dbReference type="InterPro" id="IPR013519">
    <property type="entry name" value="Int_alpha_beta-p"/>
</dbReference>
<dbReference type="FunFam" id="2.60.40.1460:FF:000001">
    <property type="entry name" value="Integrin, alpha V"/>
    <property type="match status" value="1"/>
</dbReference>
<evidence type="ECO:0000259" key="19">
    <source>
        <dbReference type="Pfam" id="PF20805"/>
    </source>
</evidence>
<protein>
    <recommendedName>
        <fullName evidence="23">Integrin alpha-5</fullName>
    </recommendedName>
</protein>
<dbReference type="GO" id="GO:0008305">
    <property type="term" value="C:integrin complex"/>
    <property type="evidence" value="ECO:0007669"/>
    <property type="project" value="InterPro"/>
</dbReference>
<keyword evidence="11 17" id="KW-0401">Integrin</keyword>
<feature type="repeat" description="FG-GAP" evidence="16">
    <location>
        <begin position="422"/>
        <end position="485"/>
    </location>
</feature>
<keyword evidence="12 17" id="KW-0472">Membrane</keyword>
<dbReference type="Pfam" id="PF01839">
    <property type="entry name" value="FG-GAP"/>
    <property type="match status" value="2"/>
</dbReference>
<dbReference type="Pfam" id="PF20806">
    <property type="entry name" value="Integrin_A_Ig_3"/>
    <property type="match status" value="1"/>
</dbReference>
<dbReference type="PANTHER" id="PTHR23220:SF3">
    <property type="entry name" value="INTEGRIN ALPHA-5"/>
    <property type="match status" value="1"/>
</dbReference>
<comment type="subcellular location">
    <subcellularLocation>
        <location evidence="1 17">Membrane</location>
        <topology evidence="1 17">Single-pass type I membrane protein</topology>
    </subcellularLocation>
</comment>
<evidence type="ECO:0000256" key="5">
    <source>
        <dbReference type="ARBA" id="ARBA00022723"/>
    </source>
</evidence>
<dbReference type="AlphaFoldDB" id="A0A8J6FS30"/>
<dbReference type="GO" id="GO:0005178">
    <property type="term" value="F:integrin binding"/>
    <property type="evidence" value="ECO:0007669"/>
    <property type="project" value="TreeGrafter"/>
</dbReference>
<dbReference type="GO" id="GO:0001525">
    <property type="term" value="P:angiogenesis"/>
    <property type="evidence" value="ECO:0007669"/>
    <property type="project" value="TreeGrafter"/>
</dbReference>
<evidence type="ECO:0000256" key="16">
    <source>
        <dbReference type="PROSITE-ProRule" id="PRU00803"/>
    </source>
</evidence>
<evidence type="ECO:0000259" key="20">
    <source>
        <dbReference type="Pfam" id="PF20806"/>
    </source>
</evidence>
<evidence type="ECO:0000256" key="1">
    <source>
        <dbReference type="ARBA" id="ARBA00004479"/>
    </source>
</evidence>
<dbReference type="SMART" id="SM00191">
    <property type="entry name" value="Int_alpha"/>
    <property type="match status" value="5"/>
</dbReference>
<evidence type="ECO:0000256" key="4">
    <source>
        <dbReference type="ARBA" id="ARBA00022692"/>
    </source>
</evidence>
<sequence>MHCFQTCALLSACLLLSIHGFNLDVEQPAEYSGPEGSLFGYSVDFYLPDEQSVSILIGAPKANTTQPGVNEGGAVYYCPWKRNVNDCTPIEFDKEGNRDHTFDSADRNATLQEQVDFKSGQWFGATVRSHDKFILACAPRYSWRTLKEKIQIDMVGTCYLSFDNFTTFLEYSPCRTDFISETGQGYCQGGFAAEFTKSGRILLGGPGSYYWQGQVFTATPDDIQKDFYPEYFILEIKGQMQTRQVYQTYDDSYMGYSVAVGEFSGDNTEDFVAAVPKGNDTYGYVTILNGTDLKSLYNFSGEQMATYFGYSLAATDVNGDGLDDLLIGAPLFMEKTHDGRTQEVGRVYVYLQGYNMSRIPSLVLTGQQEYGRFGSSIAVLGDLDQDGFNDIAIGAPFDGKDKKGIVFIFNGNSKGLSSKPSQVLEGIWGSSLAPSFFGFSIRGGKDLDGNGYPDLIVGAFGVDKALVYRGRPIVHASASLSISSAMINPEEKTCVMENTGIPVSCVNLSFCLNASGKHVPNTIGINVELQLDSMKQKGAVKRVLFLKSNLPNLTHSVLLHNGGQEQCSELKIYLKNESEFRDKLSPIFISLNFSLDAQAPTDAHGLLPIFNYQTKNYIEQKAQIQLDCDNNICVPDLKLNVTSDQKSVYLGDDNSLVLLFNAANEGEGGAYEAELYVLLPPEAEYSGILRNENPSVHCRYELQNETRFAICDLGNPMKPMTSLSGGLRFTVPHLRDTSQKVQFDCQIRSKNANNSQSELVQLTINVEARTSVSFFGVSKPDIVIFPLANWKPNRQLTHVEDAGPEVNHVYELLNAGPSSISHGILTLSCPIVHKQDQVMYVMNYSVQGLKNCNTSQPVNRLKLQYSSAEQNPSSHHVERRDTSRVSAGASHLLKCTPQHPDCFHLRCDVGPLEKQERARLMIYFHVWAETFFQNENQGFALQCDAGYQIHRLPYKILPESYPEGTHQVNTTIHWLKPESSYGVPLWIIILAILIGLLLLALLIYILYKLGFFKRSVPYGTAMEKAELKPQAASEA</sequence>
<evidence type="ECO:0000256" key="10">
    <source>
        <dbReference type="ARBA" id="ARBA00022989"/>
    </source>
</evidence>
<dbReference type="Gene3D" id="2.130.10.130">
    <property type="entry name" value="Integrin alpha, N-terminal"/>
    <property type="match status" value="1"/>
</dbReference>
<keyword evidence="10 17" id="KW-1133">Transmembrane helix</keyword>
<evidence type="ECO:0000313" key="21">
    <source>
        <dbReference type="EMBL" id="KAG9491700.1"/>
    </source>
</evidence>
<comment type="similarity">
    <text evidence="2 17">Belongs to the integrin alpha chain family.</text>
</comment>
<evidence type="ECO:0000256" key="8">
    <source>
        <dbReference type="ARBA" id="ARBA00022837"/>
    </source>
</evidence>
<evidence type="ECO:0000256" key="15">
    <source>
        <dbReference type="ARBA" id="ARBA00023180"/>
    </source>
</evidence>
<evidence type="ECO:0000256" key="9">
    <source>
        <dbReference type="ARBA" id="ARBA00022889"/>
    </source>
</evidence>
<organism evidence="21 22">
    <name type="scientific">Eleutherodactylus coqui</name>
    <name type="common">Puerto Rican coqui</name>
    <dbReference type="NCBI Taxonomy" id="57060"/>
    <lineage>
        <taxon>Eukaryota</taxon>
        <taxon>Metazoa</taxon>
        <taxon>Chordata</taxon>
        <taxon>Craniata</taxon>
        <taxon>Vertebrata</taxon>
        <taxon>Euteleostomi</taxon>
        <taxon>Amphibia</taxon>
        <taxon>Batrachia</taxon>
        <taxon>Anura</taxon>
        <taxon>Neobatrachia</taxon>
        <taxon>Hyloidea</taxon>
        <taxon>Eleutherodactylidae</taxon>
        <taxon>Eleutherodactylinae</taxon>
        <taxon>Eleutherodactylus</taxon>
        <taxon>Eleutherodactylus</taxon>
    </lineage>
</organism>
<feature type="repeat" description="FG-GAP" evidence="16">
    <location>
        <begin position="109"/>
        <end position="170"/>
    </location>
</feature>
<dbReference type="Gene3D" id="2.60.40.1530">
    <property type="entry name" value="ntegrin, alpha v. Chain A, domain 4"/>
    <property type="match status" value="1"/>
</dbReference>
<dbReference type="GO" id="GO:0033627">
    <property type="term" value="P:cell adhesion mediated by integrin"/>
    <property type="evidence" value="ECO:0007669"/>
    <property type="project" value="TreeGrafter"/>
</dbReference>
<dbReference type="FunFam" id="2.130.10.130:FF:000003">
    <property type="entry name" value="Integrin alpha V"/>
    <property type="match status" value="1"/>
</dbReference>
<dbReference type="InterPro" id="IPR013649">
    <property type="entry name" value="Integrin_alpha_Ig-like_1"/>
</dbReference>
<dbReference type="Pfam" id="PF08441">
    <property type="entry name" value="Integrin_A_Ig_1"/>
    <property type="match status" value="1"/>
</dbReference>
<dbReference type="GO" id="GO:0046872">
    <property type="term" value="F:metal ion binding"/>
    <property type="evidence" value="ECO:0007669"/>
    <property type="project" value="UniProtKB-KW"/>
</dbReference>
<evidence type="ECO:0000256" key="17">
    <source>
        <dbReference type="RuleBase" id="RU003762"/>
    </source>
</evidence>
<evidence type="ECO:0000256" key="12">
    <source>
        <dbReference type="ARBA" id="ARBA00023136"/>
    </source>
</evidence>
<dbReference type="FunFam" id="1.20.5.930:FF:000001">
    <property type="entry name" value="Integrin subunit alpha V"/>
    <property type="match status" value="1"/>
</dbReference>
<dbReference type="InterPro" id="IPR000413">
    <property type="entry name" value="Integrin_alpha"/>
</dbReference>
<dbReference type="GO" id="GO:0007160">
    <property type="term" value="P:cell-matrix adhesion"/>
    <property type="evidence" value="ECO:0007669"/>
    <property type="project" value="TreeGrafter"/>
</dbReference>
<dbReference type="InterPro" id="IPR048286">
    <property type="entry name" value="Integrin_alpha_Ig-like_3"/>
</dbReference>
<keyword evidence="14 17" id="KW-0675">Receptor</keyword>
<feature type="signal peptide" evidence="17">
    <location>
        <begin position="1"/>
        <end position="20"/>
    </location>
</feature>
<feature type="repeat" description="FG-GAP" evidence="16">
    <location>
        <begin position="359"/>
        <end position="418"/>
    </location>
</feature>
<dbReference type="Gene3D" id="2.60.40.1510">
    <property type="entry name" value="ntegrin, alpha v. Chain A, domain 3"/>
    <property type="match status" value="1"/>
</dbReference>
<keyword evidence="8" id="KW-0106">Calcium</keyword>
<dbReference type="EMBL" id="WNTK01000001">
    <property type="protein sequence ID" value="KAG9491700.1"/>
    <property type="molecule type" value="Genomic_DNA"/>
</dbReference>
<evidence type="ECO:0000256" key="13">
    <source>
        <dbReference type="ARBA" id="ARBA00023157"/>
    </source>
</evidence>
<dbReference type="FunFam" id="2.60.40.1510:FF:000001">
    <property type="entry name" value="Integrin alpha V"/>
    <property type="match status" value="1"/>
</dbReference>
<gene>
    <name evidence="21" type="ORF">GDO78_000288</name>
</gene>
<keyword evidence="22" id="KW-1185">Reference proteome</keyword>
<accession>A0A8J6FS30</accession>
<dbReference type="PROSITE" id="PS00242">
    <property type="entry name" value="INTEGRIN_ALPHA"/>
    <property type="match status" value="1"/>
</dbReference>
<keyword evidence="5" id="KW-0479">Metal-binding</keyword>
<evidence type="ECO:0000256" key="7">
    <source>
        <dbReference type="ARBA" id="ARBA00022737"/>
    </source>
</evidence>
<dbReference type="SUPFAM" id="SSF69318">
    <property type="entry name" value="Integrin alpha N-terminal domain"/>
    <property type="match status" value="1"/>
</dbReference>
<feature type="domain" description="Integrin alpha second immunoglobulin-like" evidence="19">
    <location>
        <begin position="629"/>
        <end position="766"/>
    </location>
</feature>
<dbReference type="Gene3D" id="2.60.40.1460">
    <property type="entry name" value="Integrin domains. Chain A, domain 2"/>
    <property type="match status" value="1"/>
</dbReference>
<feature type="domain" description="Integrin alpha first immunoglubulin-like" evidence="18">
    <location>
        <begin position="471"/>
        <end position="627"/>
    </location>
</feature>
<keyword evidence="4 17" id="KW-0812">Transmembrane</keyword>
<feature type="chain" id="PRO_5035340344" description="Integrin alpha-5" evidence="17">
    <location>
        <begin position="21"/>
        <end position="1035"/>
    </location>
</feature>
<dbReference type="Pfam" id="PF20805">
    <property type="entry name" value="Integrin_A_Ig_2"/>
    <property type="match status" value="1"/>
</dbReference>
<keyword evidence="7" id="KW-0677">Repeat</keyword>
<reference evidence="21" key="1">
    <citation type="thesis" date="2020" institute="ProQuest LLC" country="789 East Eisenhower Parkway, Ann Arbor, MI, USA">
        <title>Comparative Genomics and Chromosome Evolution.</title>
        <authorList>
            <person name="Mudd A.B."/>
        </authorList>
    </citation>
    <scope>NUCLEOTIDE SEQUENCE</scope>
    <source>
        <strain evidence="21">HN-11 Male</strain>
        <tissue evidence="21">Kidney and liver</tissue>
    </source>
</reference>
<evidence type="ECO:0000256" key="6">
    <source>
        <dbReference type="ARBA" id="ARBA00022729"/>
    </source>
</evidence>
<dbReference type="Proteomes" id="UP000770717">
    <property type="component" value="Unassembled WGS sequence"/>
</dbReference>
<dbReference type="InterPro" id="IPR032695">
    <property type="entry name" value="Integrin_dom_sf"/>
</dbReference>
<feature type="repeat" description="FG-GAP" evidence="16">
    <location>
        <begin position="22"/>
        <end position="87"/>
    </location>
</feature>
<evidence type="ECO:0000256" key="3">
    <source>
        <dbReference type="ARBA" id="ARBA00022685"/>
    </source>
</evidence>
<keyword evidence="13" id="KW-1015">Disulfide bond</keyword>
<dbReference type="PROSITE" id="PS51470">
    <property type="entry name" value="FG_GAP"/>
    <property type="match status" value="6"/>
</dbReference>
<dbReference type="InterPro" id="IPR048285">
    <property type="entry name" value="Integrin_alpha_Ig-like_2"/>
</dbReference>
<evidence type="ECO:0000259" key="18">
    <source>
        <dbReference type="Pfam" id="PF08441"/>
    </source>
</evidence>
<name>A0A8J6FS30_ELECQ</name>
<keyword evidence="6 17" id="KW-0732">Signal</keyword>
<comment type="caution">
    <text evidence="21">The sequence shown here is derived from an EMBL/GenBank/DDBJ whole genome shotgun (WGS) entry which is preliminary data.</text>
</comment>
<evidence type="ECO:0000256" key="14">
    <source>
        <dbReference type="ARBA" id="ARBA00023170"/>
    </source>
</evidence>
<evidence type="ECO:0000313" key="22">
    <source>
        <dbReference type="Proteomes" id="UP000770717"/>
    </source>
</evidence>
<feature type="transmembrane region" description="Helical" evidence="17">
    <location>
        <begin position="985"/>
        <end position="1007"/>
    </location>
</feature>
<dbReference type="GO" id="GO:0098609">
    <property type="term" value="P:cell-cell adhesion"/>
    <property type="evidence" value="ECO:0007669"/>
    <property type="project" value="TreeGrafter"/>
</dbReference>
<keyword evidence="9 17" id="KW-0130">Cell adhesion</keyword>
<evidence type="ECO:0000256" key="2">
    <source>
        <dbReference type="ARBA" id="ARBA00008054"/>
    </source>
</evidence>
<feature type="domain" description="Integrin alpha third immunoglobulin-like" evidence="20">
    <location>
        <begin position="772"/>
        <end position="974"/>
    </location>
</feature>
<dbReference type="GO" id="GO:0009897">
    <property type="term" value="C:external side of plasma membrane"/>
    <property type="evidence" value="ECO:0007669"/>
    <property type="project" value="TreeGrafter"/>
</dbReference>
<dbReference type="OrthoDB" id="5317514at2759"/>
<feature type="repeat" description="FG-GAP" evidence="16">
    <location>
        <begin position="294"/>
        <end position="358"/>
    </location>
</feature>
<dbReference type="InterPro" id="IPR018184">
    <property type="entry name" value="Integrin_alpha_C_CS"/>
</dbReference>
<keyword evidence="3" id="KW-0165">Cleavage on pair of basic residues</keyword>
<evidence type="ECO:0008006" key="23">
    <source>
        <dbReference type="Google" id="ProtNLM"/>
    </source>
</evidence>
<dbReference type="InterPro" id="IPR028994">
    <property type="entry name" value="Integrin_alpha_N"/>
</dbReference>
<dbReference type="PRINTS" id="PR01185">
    <property type="entry name" value="INTEGRINA"/>
</dbReference>
<dbReference type="SUPFAM" id="SSF69179">
    <property type="entry name" value="Integrin domains"/>
    <property type="match status" value="3"/>
</dbReference>
<dbReference type="InterPro" id="IPR013517">
    <property type="entry name" value="FG-GAP"/>
</dbReference>
<keyword evidence="15" id="KW-0325">Glycoprotein</keyword>
<evidence type="ECO:0000256" key="11">
    <source>
        <dbReference type="ARBA" id="ARBA00023037"/>
    </source>
</evidence>
<dbReference type="Gene3D" id="1.20.5.930">
    <property type="entry name" value="Bicelle-embedded integrin alpha(iib) transmembrane segment"/>
    <property type="match status" value="1"/>
</dbReference>
<feature type="repeat" description="FG-GAP" evidence="16">
    <location>
        <begin position="175"/>
        <end position="227"/>
    </location>
</feature>
<proteinExistence type="inferred from homology"/>
<dbReference type="PANTHER" id="PTHR23220">
    <property type="entry name" value="INTEGRIN ALPHA"/>
    <property type="match status" value="1"/>
</dbReference>